<sequence>MTDTPVADTLATTQGHLRLWDSATLTLLWSNSTEPPESRRPLLDVLAERNGWTSATFDWPGRGRVWAGRVRLGDNGDVEARPEWDFIEGVVVAANPVFPETGSADE</sequence>
<proteinExistence type="predicted"/>
<comment type="caution">
    <text evidence="1">The sequence shown here is derived from an EMBL/GenBank/DDBJ whole genome shotgun (WGS) entry which is preliminary data.</text>
</comment>
<dbReference type="RefSeq" id="WP_083169944.1">
    <property type="nucleotide sequence ID" value="NZ_MVHF01000055.1"/>
</dbReference>
<protein>
    <submittedName>
        <fullName evidence="1">Uncharacterized protein</fullName>
    </submittedName>
</protein>
<dbReference type="EMBL" id="MVHF01000055">
    <property type="protein sequence ID" value="ORA24920.1"/>
    <property type="molecule type" value="Genomic_DNA"/>
</dbReference>
<accession>A0A1X0A4E1</accession>
<gene>
    <name evidence="1" type="ORF">BST13_33665</name>
</gene>
<dbReference type="AlphaFoldDB" id="A0A1X0A4E1"/>
<evidence type="ECO:0000313" key="2">
    <source>
        <dbReference type="Proteomes" id="UP000192448"/>
    </source>
</evidence>
<evidence type="ECO:0000313" key="1">
    <source>
        <dbReference type="EMBL" id="ORA24920.1"/>
    </source>
</evidence>
<reference evidence="1 2" key="1">
    <citation type="submission" date="2017-02" db="EMBL/GenBank/DDBJ databases">
        <title>The new phylogeny of genus Mycobacterium.</title>
        <authorList>
            <person name="Tortoli E."/>
            <person name="Trovato A."/>
            <person name="Cirillo D.M."/>
        </authorList>
    </citation>
    <scope>NUCLEOTIDE SEQUENCE [LARGE SCALE GENOMIC DNA]</scope>
    <source>
        <strain evidence="1 2">RW6</strain>
    </source>
</reference>
<organism evidence="1 2">
    <name type="scientific">Mycobacterium aquaticum</name>
    <dbReference type="NCBI Taxonomy" id="1927124"/>
    <lineage>
        <taxon>Bacteria</taxon>
        <taxon>Bacillati</taxon>
        <taxon>Actinomycetota</taxon>
        <taxon>Actinomycetes</taxon>
        <taxon>Mycobacteriales</taxon>
        <taxon>Mycobacteriaceae</taxon>
        <taxon>Mycobacterium</taxon>
    </lineage>
</organism>
<dbReference type="STRING" id="1927124.BST13_33665"/>
<dbReference type="Proteomes" id="UP000192448">
    <property type="component" value="Unassembled WGS sequence"/>
</dbReference>
<keyword evidence="2" id="KW-1185">Reference proteome</keyword>
<name>A0A1X0A4E1_9MYCO</name>